<dbReference type="SUPFAM" id="SSF141868">
    <property type="entry name" value="EAL domain-like"/>
    <property type="match status" value="1"/>
</dbReference>
<dbReference type="SMART" id="SM00052">
    <property type="entry name" value="EAL"/>
    <property type="match status" value="1"/>
</dbReference>
<name>K7A5E8_9ALTE</name>
<dbReference type="Gene3D" id="3.30.450.40">
    <property type="match status" value="1"/>
</dbReference>
<organism evidence="2 3">
    <name type="scientific">Paraglaciecola psychrophila 170</name>
    <dbReference type="NCBI Taxonomy" id="1129794"/>
    <lineage>
        <taxon>Bacteria</taxon>
        <taxon>Pseudomonadati</taxon>
        <taxon>Pseudomonadota</taxon>
        <taxon>Gammaproteobacteria</taxon>
        <taxon>Alteromonadales</taxon>
        <taxon>Alteromonadaceae</taxon>
        <taxon>Paraglaciecola</taxon>
    </lineage>
</organism>
<dbReference type="Pfam" id="PF01590">
    <property type="entry name" value="GAF"/>
    <property type="match status" value="1"/>
</dbReference>
<evidence type="ECO:0000313" key="2">
    <source>
        <dbReference type="EMBL" id="AGH45562.1"/>
    </source>
</evidence>
<dbReference type="OrthoDB" id="9804951at2"/>
<dbReference type="InterPro" id="IPR003018">
    <property type="entry name" value="GAF"/>
</dbReference>
<dbReference type="PATRIC" id="fig|1129794.4.peg.3433"/>
<dbReference type="InterPro" id="IPR001633">
    <property type="entry name" value="EAL_dom"/>
</dbReference>
<dbReference type="RefSeq" id="WP_007635161.1">
    <property type="nucleotide sequence ID" value="NC_020514.1"/>
</dbReference>
<dbReference type="GO" id="GO:0071111">
    <property type="term" value="F:cyclic-guanylate-specific phosphodiesterase activity"/>
    <property type="evidence" value="ECO:0007669"/>
    <property type="project" value="InterPro"/>
</dbReference>
<evidence type="ECO:0000259" key="1">
    <source>
        <dbReference type="PROSITE" id="PS50883"/>
    </source>
</evidence>
<dbReference type="InterPro" id="IPR029016">
    <property type="entry name" value="GAF-like_dom_sf"/>
</dbReference>
<dbReference type="EMBL" id="CP003837">
    <property type="protein sequence ID" value="AGH45562.1"/>
    <property type="molecule type" value="Genomic_DNA"/>
</dbReference>
<dbReference type="PANTHER" id="PTHR33121:SF19">
    <property type="entry name" value="CYCLIC DI-GMP PHOSPHODIESTERASE PA2567"/>
    <property type="match status" value="1"/>
</dbReference>
<keyword evidence="3" id="KW-1185">Reference proteome</keyword>
<dbReference type="SUPFAM" id="SSF55781">
    <property type="entry name" value="GAF domain-like"/>
    <property type="match status" value="1"/>
</dbReference>
<dbReference type="InterPro" id="IPR043128">
    <property type="entry name" value="Rev_trsase/Diguanyl_cyclase"/>
</dbReference>
<sequence length="616" mass="70361">MKNMKKYNYVAPFHQREGERLKSLHATKLLDSDHSERFDVITVLAATVFKVPTALISLVDSDRQWFLSCHGLEGDETHRDRAFCSHAINEKELLVVEDTQSHPIFKNHPLVTGKPYIRFYAGAVIRGEDTLPLGTLSIIDQVPRKFYEQERQSFLSMAKLVRQEIVQPAEISTHRMRSKLRNKRDPLTNAFLGDTFFEKIRVAYSKSVNNCKYYVLCLEFSNIEYIENHYGYIVADEIILELSARLRRGISQIGKNVLGRTENTLLGGFIVINLDHNPVVKLISDVKNHLQKCLEGPVKTSVSEIEPNINLAIIQDDFGVSAPHQIYRMAKVFVKDLPQKQGINTAVVTENIRKDELKNIELTRELSENIEQNKLHLVYQPKIDAHNEGLVGLEALIRWNHLSHGFVSPPTIINIAYKSNLIFKLEKWIFKTVINQIKKWKDKGFEVPRVSINVTGDTLQHKDFVNFVTELLNQTNLSGEYLDIEIVESSLFDNIDAVIDIMNQLRKLGVSFSLDDFGTGFSNLAYLKVLPISYLKIDKSFIDNIIKDKHASAMCSGIISLSNRLDMQTVAEGVESEFQVIALRAMRCNFIQGYHYSKPLGVVELETKYYNVSLKD</sequence>
<feature type="domain" description="EAL" evidence="1">
    <location>
        <begin position="359"/>
        <end position="613"/>
    </location>
</feature>
<dbReference type="InterPro" id="IPR050706">
    <property type="entry name" value="Cyclic-di-GMP_PDE-like"/>
</dbReference>
<dbReference type="SMART" id="SM00065">
    <property type="entry name" value="GAF"/>
    <property type="match status" value="1"/>
</dbReference>
<dbReference type="Proteomes" id="UP000011864">
    <property type="component" value="Chromosome"/>
</dbReference>
<dbReference type="HOGENOM" id="CLU_000445_70_34_6"/>
<gene>
    <name evidence="2" type="ORF">C427_3453</name>
</gene>
<evidence type="ECO:0000313" key="3">
    <source>
        <dbReference type="Proteomes" id="UP000011864"/>
    </source>
</evidence>
<dbReference type="STRING" id="1129794.C427_3453"/>
<dbReference type="eggNOG" id="COG2199">
    <property type="taxonomic scope" value="Bacteria"/>
</dbReference>
<accession>K7A5E8</accession>
<dbReference type="eggNOG" id="COG2200">
    <property type="taxonomic scope" value="Bacteria"/>
</dbReference>
<dbReference type="Gene3D" id="3.20.20.450">
    <property type="entry name" value="EAL domain"/>
    <property type="match status" value="1"/>
</dbReference>
<dbReference type="Pfam" id="PF00563">
    <property type="entry name" value="EAL"/>
    <property type="match status" value="1"/>
</dbReference>
<proteinExistence type="predicted"/>
<dbReference type="Gene3D" id="3.30.70.270">
    <property type="match status" value="1"/>
</dbReference>
<protein>
    <recommendedName>
        <fullName evidence="1">EAL domain-containing protein</fullName>
    </recommendedName>
</protein>
<dbReference type="AlphaFoldDB" id="K7A5E8"/>
<dbReference type="PANTHER" id="PTHR33121">
    <property type="entry name" value="CYCLIC DI-GMP PHOSPHODIESTERASE PDEF"/>
    <property type="match status" value="1"/>
</dbReference>
<dbReference type="PROSITE" id="PS50883">
    <property type="entry name" value="EAL"/>
    <property type="match status" value="1"/>
</dbReference>
<dbReference type="CDD" id="cd01948">
    <property type="entry name" value="EAL"/>
    <property type="match status" value="1"/>
</dbReference>
<dbReference type="InterPro" id="IPR035919">
    <property type="entry name" value="EAL_sf"/>
</dbReference>
<dbReference type="KEGG" id="gps:C427_3453"/>
<reference evidence="2 3" key="1">
    <citation type="journal article" date="2013" name="Genome Announc.">
        <title>Complete Genome Sequence of Glaciecola psychrophila Strain 170T.</title>
        <authorList>
            <person name="Yin J."/>
            <person name="Chen J."/>
            <person name="Liu G."/>
            <person name="Yu Y."/>
            <person name="Song L."/>
            <person name="Wang X."/>
            <person name="Qu X."/>
        </authorList>
    </citation>
    <scope>NUCLEOTIDE SEQUENCE [LARGE SCALE GENOMIC DNA]</scope>
    <source>
        <strain evidence="2 3">170</strain>
    </source>
</reference>